<evidence type="ECO:0000256" key="2">
    <source>
        <dbReference type="ARBA" id="ARBA00022448"/>
    </source>
</evidence>
<evidence type="ECO:0000256" key="4">
    <source>
        <dbReference type="SAM" id="MobiDB-lite"/>
    </source>
</evidence>
<protein>
    <recommendedName>
        <fullName evidence="7">Zinc ABC transporter substrate-binding protein</fullName>
    </recommendedName>
</protein>
<evidence type="ECO:0000256" key="1">
    <source>
        <dbReference type="ARBA" id="ARBA00011028"/>
    </source>
</evidence>
<evidence type="ECO:0000256" key="3">
    <source>
        <dbReference type="ARBA" id="ARBA00022729"/>
    </source>
</evidence>
<keyword evidence="6" id="KW-1185">Reference proteome</keyword>
<dbReference type="InterPro" id="IPR050492">
    <property type="entry name" value="Bact_metal-bind_prot9"/>
</dbReference>
<evidence type="ECO:0000313" key="6">
    <source>
        <dbReference type="Proteomes" id="UP000653099"/>
    </source>
</evidence>
<feature type="region of interest" description="Disordered" evidence="4">
    <location>
        <begin position="389"/>
        <end position="434"/>
    </location>
</feature>
<dbReference type="Gene3D" id="3.40.50.1980">
    <property type="entry name" value="Nitrogenase molybdenum iron protein domain"/>
    <property type="match status" value="3"/>
</dbReference>
<dbReference type="SUPFAM" id="SSF53807">
    <property type="entry name" value="Helical backbone' metal receptor"/>
    <property type="match status" value="1"/>
</dbReference>
<dbReference type="InterPro" id="IPR006311">
    <property type="entry name" value="TAT_signal"/>
</dbReference>
<name>A0A830ED52_9EURY</name>
<sequence>MKLSRRQLLSMAAGTAGTGILAGCTGSRTTSGSESGTTTARASFFVFGDITDRVAGEAAATDLLVPVGQHGHGWEPGPSVREDIRDADLLVHGMPSFQPWVDDIKTDLEADSPDVSAVDVSAGLDLLAAGGGHDGENTEKSHDDGHTQESHDDGHTQESHDDGHTQESHDDGHTQESHDDGHTQESHDDGHTQEHHDSDHTETGHDHGSGADPHFWMDPLRVESATGNVRQALADIDPDNADAYAENAEAFRDELDTLHKRLESVVADASTGVVLVAGHNSVQYFGDRYGVTVEALTNVSPDDRPTPRDIERAQDVIETHNLQYICADPLESQQAADQLVEATDAEAVLPLTAMPGLTDEWDDEEWGYVEVMKSVNLPTITRALNAQWHSSKSATPPSPTATAQSSIGSRSTPRRASSSASWGRTGRARRRCSS</sequence>
<feature type="region of interest" description="Disordered" evidence="4">
    <location>
        <begin position="127"/>
        <end position="216"/>
    </location>
</feature>
<comment type="caution">
    <text evidence="5">The sequence shown here is derived from an EMBL/GenBank/DDBJ whole genome shotgun (WGS) entry which is preliminary data.</text>
</comment>
<reference evidence="5" key="2">
    <citation type="submission" date="2020-09" db="EMBL/GenBank/DDBJ databases">
        <authorList>
            <person name="Sun Q."/>
            <person name="Ohkuma M."/>
        </authorList>
    </citation>
    <scope>NUCLEOTIDE SEQUENCE</scope>
    <source>
        <strain evidence="5">JCM 14359</strain>
    </source>
</reference>
<evidence type="ECO:0008006" key="7">
    <source>
        <dbReference type="Google" id="ProtNLM"/>
    </source>
</evidence>
<gene>
    <name evidence="5" type="ORF">GCM10008995_24970</name>
</gene>
<feature type="compositionally biased region" description="Low complexity" evidence="4">
    <location>
        <begin position="390"/>
        <end position="421"/>
    </location>
</feature>
<dbReference type="PANTHER" id="PTHR42953:SF3">
    <property type="entry name" value="HIGH-AFFINITY ZINC UPTAKE SYSTEM PROTEIN ZNUA"/>
    <property type="match status" value="1"/>
</dbReference>
<keyword evidence="3" id="KW-0732">Signal</keyword>
<dbReference type="GO" id="GO:0046872">
    <property type="term" value="F:metal ion binding"/>
    <property type="evidence" value="ECO:0007669"/>
    <property type="project" value="InterPro"/>
</dbReference>
<dbReference type="EMBL" id="BMOC01000018">
    <property type="protein sequence ID" value="GGJ14097.1"/>
    <property type="molecule type" value="Genomic_DNA"/>
</dbReference>
<reference evidence="5" key="1">
    <citation type="journal article" date="2014" name="Int. J. Syst. Evol. Microbiol.">
        <title>Complete genome sequence of Corynebacterium casei LMG S-19264T (=DSM 44701T), isolated from a smear-ripened cheese.</title>
        <authorList>
            <consortium name="US DOE Joint Genome Institute (JGI-PGF)"/>
            <person name="Walter F."/>
            <person name="Albersmeier A."/>
            <person name="Kalinowski J."/>
            <person name="Ruckert C."/>
        </authorList>
    </citation>
    <scope>NUCLEOTIDE SEQUENCE</scope>
    <source>
        <strain evidence="5">JCM 14359</strain>
    </source>
</reference>
<organism evidence="5 6">
    <name type="scientific">Halobellus salinus</name>
    <dbReference type="NCBI Taxonomy" id="931585"/>
    <lineage>
        <taxon>Archaea</taxon>
        <taxon>Methanobacteriati</taxon>
        <taxon>Methanobacteriota</taxon>
        <taxon>Stenosarchaea group</taxon>
        <taxon>Halobacteria</taxon>
        <taxon>Halobacteriales</taxon>
        <taxon>Haloferacaceae</taxon>
        <taxon>Halobellus</taxon>
    </lineage>
</organism>
<comment type="similarity">
    <text evidence="1">Belongs to the bacterial solute-binding protein 9 family.</text>
</comment>
<accession>A0A830ED52</accession>
<dbReference type="Pfam" id="PF01297">
    <property type="entry name" value="ZnuA"/>
    <property type="match status" value="1"/>
</dbReference>
<dbReference type="PROSITE" id="PS51318">
    <property type="entry name" value="TAT"/>
    <property type="match status" value="1"/>
</dbReference>
<dbReference type="PANTHER" id="PTHR42953">
    <property type="entry name" value="HIGH-AFFINITY ZINC UPTAKE SYSTEM PROTEIN ZNUA-RELATED"/>
    <property type="match status" value="1"/>
</dbReference>
<dbReference type="Proteomes" id="UP000653099">
    <property type="component" value="Unassembled WGS sequence"/>
</dbReference>
<feature type="compositionally biased region" description="Basic and acidic residues" evidence="4">
    <location>
        <begin position="133"/>
        <end position="209"/>
    </location>
</feature>
<dbReference type="PROSITE" id="PS51257">
    <property type="entry name" value="PROKAR_LIPOPROTEIN"/>
    <property type="match status" value="1"/>
</dbReference>
<dbReference type="InterPro" id="IPR006127">
    <property type="entry name" value="ZnuA-like"/>
</dbReference>
<keyword evidence="2" id="KW-0813">Transport</keyword>
<evidence type="ECO:0000313" key="5">
    <source>
        <dbReference type="EMBL" id="GGJ14097.1"/>
    </source>
</evidence>
<dbReference type="AlphaFoldDB" id="A0A830ED52"/>
<dbReference type="GO" id="GO:0030001">
    <property type="term" value="P:metal ion transport"/>
    <property type="evidence" value="ECO:0007669"/>
    <property type="project" value="InterPro"/>
</dbReference>
<proteinExistence type="inferred from homology"/>